<dbReference type="AlphaFoldDB" id="A0AA88CZJ3"/>
<comment type="caution">
    <text evidence="2">The sequence shown here is derived from an EMBL/GenBank/DDBJ whole genome shotgun (WGS) entry which is preliminary data.</text>
</comment>
<dbReference type="Proteomes" id="UP001187192">
    <property type="component" value="Unassembled WGS sequence"/>
</dbReference>
<keyword evidence="3" id="KW-1185">Reference proteome</keyword>
<protein>
    <submittedName>
        <fullName evidence="2">Uncharacterized protein</fullName>
    </submittedName>
</protein>
<sequence>MLAAQPCFYKPQCPASKQRFSAQKSCCQAGPGWEHDPKLAVSQLEEIGGLGWSWHHGHEKRNPEVTRVGITRAGITGLRSARGGDSWGPRVWAACKRSTRG</sequence>
<gene>
    <name evidence="1" type="ORF">TIFTF001_042736</name>
    <name evidence="2" type="ORF">TIFTF001_042742</name>
</gene>
<name>A0AA88CZJ3_FICCA</name>
<dbReference type="EMBL" id="BTGU01002456">
    <property type="protein sequence ID" value="GMN38035.1"/>
    <property type="molecule type" value="Genomic_DNA"/>
</dbReference>
<organism evidence="2 3">
    <name type="scientific">Ficus carica</name>
    <name type="common">Common fig</name>
    <dbReference type="NCBI Taxonomy" id="3494"/>
    <lineage>
        <taxon>Eukaryota</taxon>
        <taxon>Viridiplantae</taxon>
        <taxon>Streptophyta</taxon>
        <taxon>Embryophyta</taxon>
        <taxon>Tracheophyta</taxon>
        <taxon>Spermatophyta</taxon>
        <taxon>Magnoliopsida</taxon>
        <taxon>eudicotyledons</taxon>
        <taxon>Gunneridae</taxon>
        <taxon>Pentapetalae</taxon>
        <taxon>rosids</taxon>
        <taxon>fabids</taxon>
        <taxon>Rosales</taxon>
        <taxon>Moraceae</taxon>
        <taxon>Ficeae</taxon>
        <taxon>Ficus</taxon>
    </lineage>
</organism>
<evidence type="ECO:0000313" key="3">
    <source>
        <dbReference type="Proteomes" id="UP001187192"/>
    </source>
</evidence>
<dbReference type="EMBL" id="BTGU01002454">
    <property type="protein sequence ID" value="GMN38010.1"/>
    <property type="molecule type" value="Genomic_DNA"/>
</dbReference>
<reference evidence="2" key="1">
    <citation type="submission" date="2023-07" db="EMBL/GenBank/DDBJ databases">
        <title>draft genome sequence of fig (Ficus carica).</title>
        <authorList>
            <person name="Takahashi T."/>
            <person name="Nishimura K."/>
        </authorList>
    </citation>
    <scope>NUCLEOTIDE SEQUENCE</scope>
</reference>
<evidence type="ECO:0000313" key="1">
    <source>
        <dbReference type="EMBL" id="GMN38010.1"/>
    </source>
</evidence>
<accession>A0AA88CZJ3</accession>
<proteinExistence type="predicted"/>
<evidence type="ECO:0000313" key="2">
    <source>
        <dbReference type="EMBL" id="GMN38035.1"/>
    </source>
</evidence>